<gene>
    <name evidence="8" type="ORF">HAND00432_LOCUS24556</name>
</gene>
<dbReference type="PROSITE" id="PS50096">
    <property type="entry name" value="IQ"/>
    <property type="match status" value="1"/>
</dbReference>
<protein>
    <recommendedName>
        <fullName evidence="9">Ion transport domain-containing protein</fullName>
    </recommendedName>
</protein>
<keyword evidence="4" id="KW-0325">Glycoprotein</keyword>
<organism evidence="8">
    <name type="scientific">Hemiselmis andersenii</name>
    <name type="common">Cryptophyte alga</name>
    <dbReference type="NCBI Taxonomy" id="464988"/>
    <lineage>
        <taxon>Eukaryota</taxon>
        <taxon>Cryptophyceae</taxon>
        <taxon>Cryptomonadales</taxon>
        <taxon>Hemiselmidaceae</taxon>
        <taxon>Hemiselmis</taxon>
    </lineage>
</organism>
<keyword evidence="3" id="KW-0406">Ion transport</keyword>
<keyword evidence="7" id="KW-0472">Membrane</keyword>
<feature type="region of interest" description="Disordered" evidence="6">
    <location>
        <begin position="579"/>
        <end position="644"/>
    </location>
</feature>
<dbReference type="GO" id="GO:0098703">
    <property type="term" value="P:calcium ion import across plasma membrane"/>
    <property type="evidence" value="ECO:0007669"/>
    <property type="project" value="TreeGrafter"/>
</dbReference>
<dbReference type="PANTHER" id="PTHR45628:SF7">
    <property type="entry name" value="VOLTAGE-DEPENDENT CALCIUM CHANNEL TYPE A SUBUNIT ALPHA-1"/>
    <property type="match status" value="1"/>
</dbReference>
<keyword evidence="2" id="KW-0851">Voltage-gated channel</keyword>
<dbReference type="PANTHER" id="PTHR45628">
    <property type="entry name" value="VOLTAGE-DEPENDENT CALCIUM CHANNEL TYPE A SUBUNIT ALPHA-1"/>
    <property type="match status" value="1"/>
</dbReference>
<dbReference type="GO" id="GO:0005891">
    <property type="term" value="C:voltage-gated calcium channel complex"/>
    <property type="evidence" value="ECO:0007669"/>
    <property type="project" value="TreeGrafter"/>
</dbReference>
<evidence type="ECO:0000256" key="3">
    <source>
        <dbReference type="ARBA" id="ARBA00023065"/>
    </source>
</evidence>
<evidence type="ECO:0000313" key="8">
    <source>
        <dbReference type="EMBL" id="CAD8973555.1"/>
    </source>
</evidence>
<sequence length="644" mass="74406">MAPIFFISFTLVCSNIMLNLFIGMILDNFSFITDEVAQQEDDNWTEGASSEQLAAMTRSFKLFDRGTTYIPISSVISLMQVMYKPLGFVDPVTLSVDTTHSAKAAYQLVRAELNLILQAEWDERKRIQKKGFLRRLMAFEVLPRYKTRFAMCIAYEDLMKVLLYWRKPDMVPYNLKVERHDRIKQTLRMNAALTISDFFRGTVARRKREKMQGYLRKRVEFSTWQAEDAHRVRRMGIVAQVRAENKRILAERGNKSHGMEMRLPSEKDFVNMDKIDFVPPIMQSHRELLESLKHEHLKPMHGVDAFLQHSQHRIVVIKFLDPHNARQMPLCLVDFTEADWMGWVVRNTSHDTFFEPMRFQESGPKGIDWIQIEMIRKVGKSGRRQRVLDFGSLVDMTSCVELRTENKTREELEAEGLVDEEDDDPYDSDEEVTKKKNVIVMESGKNAKRARRERELKEKESLMERFKKTVPVSVLRINLGLMEHDEEKHTEMTTSEEIRRGVEITDDFREGCAEVLGYMPPDFVMPLPGAENPFRNKMLQHRGSTFGHMDVVMEEMKEMRKGDSMDSMDALNQLAAAAQGQNDGGKAPSFLLGGYDGVGGTPRQGSDDEEDVEELLQEMMEEEARDKRTVSFDTKEDAPPKPVG</sequence>
<evidence type="ECO:0000256" key="2">
    <source>
        <dbReference type="ARBA" id="ARBA00022882"/>
    </source>
</evidence>
<evidence type="ECO:0000256" key="7">
    <source>
        <dbReference type="SAM" id="Phobius"/>
    </source>
</evidence>
<evidence type="ECO:0008006" key="9">
    <source>
        <dbReference type="Google" id="ProtNLM"/>
    </source>
</evidence>
<dbReference type="EMBL" id="HBFX01040770">
    <property type="protein sequence ID" value="CAD8973555.1"/>
    <property type="molecule type" value="Transcribed_RNA"/>
</dbReference>
<feature type="compositionally biased region" description="Acidic residues" evidence="6">
    <location>
        <begin position="412"/>
        <end position="430"/>
    </location>
</feature>
<keyword evidence="7" id="KW-0812">Transmembrane</keyword>
<dbReference type="AlphaFoldDB" id="A0A7S1EGL2"/>
<name>A0A7S1EGL2_HEMAN</name>
<proteinExistence type="predicted"/>
<reference evidence="8" key="1">
    <citation type="submission" date="2021-01" db="EMBL/GenBank/DDBJ databases">
        <authorList>
            <person name="Corre E."/>
            <person name="Pelletier E."/>
            <person name="Niang G."/>
            <person name="Scheremetjew M."/>
            <person name="Finn R."/>
            <person name="Kale V."/>
            <person name="Holt S."/>
            <person name="Cochrane G."/>
            <person name="Meng A."/>
            <person name="Brown T."/>
            <person name="Cohen L."/>
        </authorList>
    </citation>
    <scope>NUCLEOTIDE SEQUENCE</scope>
    <source>
        <strain evidence="8">CCMP644</strain>
    </source>
</reference>
<feature type="compositionally biased region" description="Basic and acidic residues" evidence="6">
    <location>
        <begin position="622"/>
        <end position="644"/>
    </location>
</feature>
<keyword evidence="7" id="KW-1133">Transmembrane helix</keyword>
<feature type="compositionally biased region" description="Acidic residues" evidence="6">
    <location>
        <begin position="607"/>
        <end position="621"/>
    </location>
</feature>
<evidence type="ECO:0000256" key="4">
    <source>
        <dbReference type="ARBA" id="ARBA00023180"/>
    </source>
</evidence>
<accession>A0A7S1EGL2</accession>
<keyword evidence="1" id="KW-0813">Transport</keyword>
<dbReference type="Gene3D" id="1.10.287.70">
    <property type="match status" value="1"/>
</dbReference>
<feature type="region of interest" description="Disordered" evidence="6">
    <location>
        <begin position="411"/>
        <end position="430"/>
    </location>
</feature>
<dbReference type="InterPro" id="IPR050599">
    <property type="entry name" value="VDCC_alpha-1_subunit"/>
</dbReference>
<evidence type="ECO:0000256" key="5">
    <source>
        <dbReference type="ARBA" id="ARBA00023303"/>
    </source>
</evidence>
<evidence type="ECO:0000256" key="1">
    <source>
        <dbReference type="ARBA" id="ARBA00022448"/>
    </source>
</evidence>
<evidence type="ECO:0000256" key="6">
    <source>
        <dbReference type="SAM" id="MobiDB-lite"/>
    </source>
</evidence>
<keyword evidence="5" id="KW-0407">Ion channel</keyword>
<feature type="transmembrane region" description="Helical" evidence="7">
    <location>
        <begin position="5"/>
        <end position="26"/>
    </location>
</feature>
<dbReference type="GO" id="GO:0008331">
    <property type="term" value="F:high voltage-gated calcium channel activity"/>
    <property type="evidence" value="ECO:0007669"/>
    <property type="project" value="TreeGrafter"/>
</dbReference>